<protein>
    <submittedName>
        <fullName evidence="1">Uncharacterized protein</fullName>
    </submittedName>
</protein>
<evidence type="ECO:0000313" key="1">
    <source>
        <dbReference type="EMBL" id="PWB00634.1"/>
    </source>
</evidence>
<reference evidence="2" key="1">
    <citation type="submission" date="2018-02" db="EMBL/GenBank/DDBJ databases">
        <authorList>
            <person name="Clavel T."/>
            <person name="Strowig T."/>
        </authorList>
    </citation>
    <scope>NUCLEOTIDE SEQUENCE [LARGE SCALE GENOMIC DNA]</scope>
    <source>
        <strain evidence="2">DSM 103720</strain>
    </source>
</reference>
<organism evidence="1 2">
    <name type="scientific">Duncaniella muris</name>
    <dbReference type="NCBI Taxonomy" id="2094150"/>
    <lineage>
        <taxon>Bacteria</taxon>
        <taxon>Pseudomonadati</taxon>
        <taxon>Bacteroidota</taxon>
        <taxon>Bacteroidia</taxon>
        <taxon>Bacteroidales</taxon>
        <taxon>Muribaculaceae</taxon>
        <taxon>Duncaniella</taxon>
    </lineage>
</organism>
<name>A0A2V1IJ20_9BACT</name>
<dbReference type="AlphaFoldDB" id="A0A2V1IJ20"/>
<accession>A0A2V1IJ20</accession>
<dbReference type="EMBL" id="PUEC01000035">
    <property type="protein sequence ID" value="PWB00634.1"/>
    <property type="molecule type" value="Genomic_DNA"/>
</dbReference>
<comment type="caution">
    <text evidence="1">The sequence shown here is derived from an EMBL/GenBank/DDBJ whole genome shotgun (WGS) entry which is preliminary data.</text>
</comment>
<sequence>MQFVRPGVNGAYFADGSLLYIGTHSGSHLTIDPRKIPGAPLFLLCPSGRSLCHKYNKGTMRQNL</sequence>
<dbReference type="Proteomes" id="UP000244905">
    <property type="component" value="Unassembled WGS sequence"/>
</dbReference>
<proteinExistence type="predicted"/>
<keyword evidence="2" id="KW-1185">Reference proteome</keyword>
<evidence type="ECO:0000313" key="2">
    <source>
        <dbReference type="Proteomes" id="UP000244905"/>
    </source>
</evidence>
<gene>
    <name evidence="1" type="ORF">C5O23_12150</name>
</gene>